<sequence length="417" mass="47829">MDSFARLPPELITQIIIYIADFSAVESIISASPQVHAVFQAQPSIVRDLIQADPITSFPEIQNLCNNISLIQTSLAQCPDLAHYQQACDRIPNFGYTEALCMLRLAAQTQRLACTCLTLIQNNLVSALCEVPAGSLSGPDRVQKVREPFSWTEEYRVYNSLWHLQHYSYLRKAATERWGWDQASIQTLDAYDDWNKIIDIRNMERFWTVAALLSDLGLNPSYGHYPFQHKQRYLAQDLEGEESSRAAWTFPRGTPPPFFSSFNLPPSRYLTSGNGPPFWSPPPLPPETEATDAWWLTPKYRSWNPRHVSYLQLAASSASLDRQPKSYSLLNLKPWRRLGMTTWDTWRIYTLGLFDFNRREAMPTPDGGLLEATPRDERVLQQTPVIDYVSRWLALIGEPRRQVRSTWIGGLLREYVV</sequence>
<dbReference type="AlphaFoldDB" id="A0A1L9TVB3"/>
<name>A0A1L9TVB3_9EURO</name>
<dbReference type="VEuPathDB" id="FungiDB:ASPSYDRAFT_83431"/>
<proteinExistence type="predicted"/>
<dbReference type="Proteomes" id="UP000184356">
    <property type="component" value="Unassembled WGS sequence"/>
</dbReference>
<evidence type="ECO:0000313" key="1">
    <source>
        <dbReference type="EMBL" id="OJJ63362.1"/>
    </source>
</evidence>
<evidence type="ECO:0000313" key="2">
    <source>
        <dbReference type="Proteomes" id="UP000184356"/>
    </source>
</evidence>
<reference evidence="2" key="1">
    <citation type="journal article" date="2017" name="Genome Biol.">
        <title>Comparative genomics reveals high biological diversity and specific adaptations in the industrially and medically important fungal genus Aspergillus.</title>
        <authorList>
            <person name="de Vries R.P."/>
            <person name="Riley R."/>
            <person name="Wiebenga A."/>
            <person name="Aguilar-Osorio G."/>
            <person name="Amillis S."/>
            <person name="Uchima C.A."/>
            <person name="Anderluh G."/>
            <person name="Asadollahi M."/>
            <person name="Askin M."/>
            <person name="Barry K."/>
            <person name="Battaglia E."/>
            <person name="Bayram O."/>
            <person name="Benocci T."/>
            <person name="Braus-Stromeyer S.A."/>
            <person name="Caldana C."/>
            <person name="Canovas D."/>
            <person name="Cerqueira G.C."/>
            <person name="Chen F."/>
            <person name="Chen W."/>
            <person name="Choi C."/>
            <person name="Clum A."/>
            <person name="Dos Santos R.A."/>
            <person name="Damasio A.R."/>
            <person name="Diallinas G."/>
            <person name="Emri T."/>
            <person name="Fekete E."/>
            <person name="Flipphi M."/>
            <person name="Freyberg S."/>
            <person name="Gallo A."/>
            <person name="Gournas C."/>
            <person name="Habgood R."/>
            <person name="Hainaut M."/>
            <person name="Harispe M.L."/>
            <person name="Henrissat B."/>
            <person name="Hilden K.S."/>
            <person name="Hope R."/>
            <person name="Hossain A."/>
            <person name="Karabika E."/>
            <person name="Karaffa L."/>
            <person name="Karanyi Z."/>
            <person name="Krasevec N."/>
            <person name="Kuo A."/>
            <person name="Kusch H."/>
            <person name="LaButti K."/>
            <person name="Lagendijk E.L."/>
            <person name="Lapidus A."/>
            <person name="Levasseur A."/>
            <person name="Lindquist E."/>
            <person name="Lipzen A."/>
            <person name="Logrieco A.F."/>
            <person name="MacCabe A."/>
            <person name="Maekelae M.R."/>
            <person name="Malavazi I."/>
            <person name="Melin P."/>
            <person name="Meyer V."/>
            <person name="Mielnichuk N."/>
            <person name="Miskei M."/>
            <person name="Molnar A.P."/>
            <person name="Mule G."/>
            <person name="Ngan C.Y."/>
            <person name="Orejas M."/>
            <person name="Orosz E."/>
            <person name="Ouedraogo J.P."/>
            <person name="Overkamp K.M."/>
            <person name="Park H.-S."/>
            <person name="Perrone G."/>
            <person name="Piumi F."/>
            <person name="Punt P.J."/>
            <person name="Ram A.F."/>
            <person name="Ramon A."/>
            <person name="Rauscher S."/>
            <person name="Record E."/>
            <person name="Riano-Pachon D.M."/>
            <person name="Robert V."/>
            <person name="Roehrig J."/>
            <person name="Ruller R."/>
            <person name="Salamov A."/>
            <person name="Salih N.S."/>
            <person name="Samson R.A."/>
            <person name="Sandor E."/>
            <person name="Sanguinetti M."/>
            <person name="Schuetze T."/>
            <person name="Sepcic K."/>
            <person name="Shelest E."/>
            <person name="Sherlock G."/>
            <person name="Sophianopoulou V."/>
            <person name="Squina F.M."/>
            <person name="Sun H."/>
            <person name="Susca A."/>
            <person name="Todd R.B."/>
            <person name="Tsang A."/>
            <person name="Unkles S.E."/>
            <person name="van de Wiele N."/>
            <person name="van Rossen-Uffink D."/>
            <person name="Oliveira J.V."/>
            <person name="Vesth T.C."/>
            <person name="Visser J."/>
            <person name="Yu J.-H."/>
            <person name="Zhou M."/>
            <person name="Andersen M.R."/>
            <person name="Archer D.B."/>
            <person name="Baker S.E."/>
            <person name="Benoit I."/>
            <person name="Brakhage A.A."/>
            <person name="Braus G.H."/>
            <person name="Fischer R."/>
            <person name="Frisvad J.C."/>
            <person name="Goldman G.H."/>
            <person name="Houbraken J."/>
            <person name="Oakley B."/>
            <person name="Pocsi I."/>
            <person name="Scazzocchio C."/>
            <person name="Seiboth B."/>
            <person name="vanKuyk P.A."/>
            <person name="Wortman J."/>
            <person name="Dyer P.S."/>
            <person name="Grigoriev I.V."/>
        </authorList>
    </citation>
    <scope>NUCLEOTIDE SEQUENCE [LARGE SCALE GENOMIC DNA]</scope>
    <source>
        <strain evidence="2">CBS 593.65</strain>
    </source>
</reference>
<evidence type="ECO:0008006" key="3">
    <source>
        <dbReference type="Google" id="ProtNLM"/>
    </source>
</evidence>
<dbReference type="GeneID" id="63767296"/>
<keyword evidence="2" id="KW-1185">Reference proteome</keyword>
<gene>
    <name evidence="1" type="ORF">ASPSYDRAFT_83431</name>
</gene>
<protein>
    <recommendedName>
        <fullName evidence="3">F-box domain-containing protein</fullName>
    </recommendedName>
</protein>
<dbReference type="STRING" id="1036612.A0A1L9TVB3"/>
<organism evidence="1 2">
    <name type="scientific">Aspergillus sydowii CBS 593.65</name>
    <dbReference type="NCBI Taxonomy" id="1036612"/>
    <lineage>
        <taxon>Eukaryota</taxon>
        <taxon>Fungi</taxon>
        <taxon>Dikarya</taxon>
        <taxon>Ascomycota</taxon>
        <taxon>Pezizomycotina</taxon>
        <taxon>Eurotiomycetes</taxon>
        <taxon>Eurotiomycetidae</taxon>
        <taxon>Eurotiales</taxon>
        <taxon>Aspergillaceae</taxon>
        <taxon>Aspergillus</taxon>
        <taxon>Aspergillus subgen. Nidulantes</taxon>
    </lineage>
</organism>
<dbReference type="RefSeq" id="XP_040707168.1">
    <property type="nucleotide sequence ID" value="XM_040851223.1"/>
</dbReference>
<accession>A0A1L9TVB3</accession>
<dbReference type="OrthoDB" id="4358152at2759"/>
<dbReference type="EMBL" id="KV878582">
    <property type="protein sequence ID" value="OJJ63362.1"/>
    <property type="molecule type" value="Genomic_DNA"/>
</dbReference>